<feature type="region of interest" description="Disordered" evidence="1">
    <location>
        <begin position="64"/>
        <end position="107"/>
    </location>
</feature>
<dbReference type="EMBL" id="KV425580">
    <property type="protein sequence ID" value="KZT24081.1"/>
    <property type="molecule type" value="Genomic_DNA"/>
</dbReference>
<evidence type="ECO:0000256" key="1">
    <source>
        <dbReference type="SAM" id="MobiDB-lite"/>
    </source>
</evidence>
<feature type="compositionally biased region" description="Low complexity" evidence="1">
    <location>
        <begin position="23"/>
        <end position="37"/>
    </location>
</feature>
<dbReference type="Proteomes" id="UP000076761">
    <property type="component" value="Unassembled WGS sequence"/>
</dbReference>
<feature type="compositionally biased region" description="Basic and acidic residues" evidence="1">
    <location>
        <begin position="143"/>
        <end position="168"/>
    </location>
</feature>
<evidence type="ECO:0000313" key="2">
    <source>
        <dbReference type="EMBL" id="KZT24081.1"/>
    </source>
</evidence>
<organism evidence="2 3">
    <name type="scientific">Neolentinus lepideus HHB14362 ss-1</name>
    <dbReference type="NCBI Taxonomy" id="1314782"/>
    <lineage>
        <taxon>Eukaryota</taxon>
        <taxon>Fungi</taxon>
        <taxon>Dikarya</taxon>
        <taxon>Basidiomycota</taxon>
        <taxon>Agaricomycotina</taxon>
        <taxon>Agaricomycetes</taxon>
        <taxon>Gloeophyllales</taxon>
        <taxon>Gloeophyllaceae</taxon>
        <taxon>Neolentinus</taxon>
    </lineage>
</organism>
<keyword evidence="3" id="KW-1185">Reference proteome</keyword>
<name>A0A165RNT7_9AGAM</name>
<dbReference type="STRING" id="1314782.A0A165RNT7"/>
<sequence length="182" mass="18872">MTDARIGRKRAAAEEGSGPTTRASKAAKTEGGAAAPKGKGGKRGPKTNLAASAFKANALPLHVNLTHTPPSVGDKDTEPATAADPGFIGSLTLVPSSFQTGSYGWKGTKRIQVEISNPEGGGQKETVHVQLQINATVIGSKDAPSEEHPETSEEAKEEATEKANGNDEAKEEAEKDEEAAEQ</sequence>
<protein>
    <submittedName>
        <fullName evidence="2">Uncharacterized protein</fullName>
    </submittedName>
</protein>
<feature type="compositionally biased region" description="Acidic residues" evidence="1">
    <location>
        <begin position="169"/>
        <end position="182"/>
    </location>
</feature>
<proteinExistence type="predicted"/>
<gene>
    <name evidence="2" type="ORF">NEOLEDRAFT_1179584</name>
</gene>
<dbReference type="OrthoDB" id="2497589at2759"/>
<feature type="region of interest" description="Disordered" evidence="1">
    <location>
        <begin position="1"/>
        <end position="48"/>
    </location>
</feature>
<accession>A0A165RNT7</accession>
<dbReference type="AlphaFoldDB" id="A0A165RNT7"/>
<feature type="compositionally biased region" description="Polar residues" evidence="1">
    <location>
        <begin position="93"/>
        <end position="102"/>
    </location>
</feature>
<dbReference type="InParanoid" id="A0A165RNT7"/>
<evidence type="ECO:0000313" key="3">
    <source>
        <dbReference type="Proteomes" id="UP000076761"/>
    </source>
</evidence>
<reference evidence="2 3" key="1">
    <citation type="journal article" date="2016" name="Mol. Biol. Evol.">
        <title>Comparative Genomics of Early-Diverging Mushroom-Forming Fungi Provides Insights into the Origins of Lignocellulose Decay Capabilities.</title>
        <authorList>
            <person name="Nagy L.G."/>
            <person name="Riley R."/>
            <person name="Tritt A."/>
            <person name="Adam C."/>
            <person name="Daum C."/>
            <person name="Floudas D."/>
            <person name="Sun H."/>
            <person name="Yadav J.S."/>
            <person name="Pangilinan J."/>
            <person name="Larsson K.H."/>
            <person name="Matsuura K."/>
            <person name="Barry K."/>
            <person name="Labutti K."/>
            <person name="Kuo R."/>
            <person name="Ohm R.A."/>
            <person name="Bhattacharya S.S."/>
            <person name="Shirouzu T."/>
            <person name="Yoshinaga Y."/>
            <person name="Martin F.M."/>
            <person name="Grigoriev I.V."/>
            <person name="Hibbett D.S."/>
        </authorList>
    </citation>
    <scope>NUCLEOTIDE SEQUENCE [LARGE SCALE GENOMIC DNA]</scope>
    <source>
        <strain evidence="2 3">HHB14362 ss-1</strain>
    </source>
</reference>
<feature type="region of interest" description="Disordered" evidence="1">
    <location>
        <begin position="134"/>
        <end position="182"/>
    </location>
</feature>